<dbReference type="GO" id="GO:0016887">
    <property type="term" value="F:ATP hydrolysis activity"/>
    <property type="evidence" value="ECO:0007669"/>
    <property type="project" value="InterPro"/>
</dbReference>
<dbReference type="CDD" id="cd00009">
    <property type="entry name" value="AAA"/>
    <property type="match status" value="1"/>
</dbReference>
<feature type="domain" description="AAA+ ATPase" evidence="1">
    <location>
        <begin position="449"/>
        <end position="620"/>
    </location>
</feature>
<dbReference type="OrthoDB" id="9781481at2"/>
<dbReference type="Pfam" id="PF07728">
    <property type="entry name" value="AAA_5"/>
    <property type="match status" value="1"/>
</dbReference>
<dbReference type="RefSeq" id="WP_011437227.1">
    <property type="nucleotide sequence ID" value="NC_007777.1"/>
</dbReference>
<dbReference type="PANTHER" id="PTHR37291">
    <property type="entry name" value="5-METHYLCYTOSINE-SPECIFIC RESTRICTION ENZYME B"/>
    <property type="match status" value="1"/>
</dbReference>
<accession>Q2J944</accession>
<evidence type="ECO:0000313" key="2">
    <source>
        <dbReference type="EMBL" id="ABD12198.1"/>
    </source>
</evidence>
<dbReference type="HOGENOM" id="CLU_397343_0_0_11"/>
<keyword evidence="3" id="KW-1185">Reference proteome</keyword>
<organism evidence="2 3">
    <name type="scientific">Frankia casuarinae (strain DSM 45818 / CECT 9043 / HFP020203 / CcI3)</name>
    <dbReference type="NCBI Taxonomy" id="106370"/>
    <lineage>
        <taxon>Bacteria</taxon>
        <taxon>Bacillati</taxon>
        <taxon>Actinomycetota</taxon>
        <taxon>Actinomycetes</taxon>
        <taxon>Frankiales</taxon>
        <taxon>Frankiaceae</taxon>
        <taxon>Frankia</taxon>
    </lineage>
</organism>
<dbReference type="InterPro" id="IPR027417">
    <property type="entry name" value="P-loop_NTPase"/>
</dbReference>
<dbReference type="Gene3D" id="3.40.50.300">
    <property type="entry name" value="P-loop containing nucleotide triphosphate hydrolases"/>
    <property type="match status" value="1"/>
</dbReference>
<dbReference type="InterPro" id="IPR052934">
    <property type="entry name" value="Methyl-DNA_Rec/Restrict_Enz"/>
</dbReference>
<gene>
    <name evidence="2" type="ordered locus">Francci3_2840</name>
</gene>
<dbReference type="eggNOG" id="COG0464">
    <property type="taxonomic scope" value="Bacteria"/>
</dbReference>
<dbReference type="REBASE" id="11954">
    <property type="entry name" value="FspCMcrBCP"/>
</dbReference>
<evidence type="ECO:0000313" key="3">
    <source>
        <dbReference type="Proteomes" id="UP000001937"/>
    </source>
</evidence>
<name>Q2J944_FRACC</name>
<dbReference type="STRING" id="106370.Francci3_2840"/>
<proteinExistence type="predicted"/>
<dbReference type="Proteomes" id="UP000001937">
    <property type="component" value="Chromosome"/>
</dbReference>
<dbReference type="EMBL" id="CP000249">
    <property type="protein sequence ID" value="ABD12198.1"/>
    <property type="molecule type" value="Genomic_DNA"/>
</dbReference>
<reference evidence="2 3" key="1">
    <citation type="journal article" date="2007" name="Genome Res.">
        <title>Genome characteristics of facultatively symbiotic Frankia sp. strains reflect host range and host plant biogeography.</title>
        <authorList>
            <person name="Normand P."/>
            <person name="Lapierre P."/>
            <person name="Tisa L.S."/>
            <person name="Gogarten J.P."/>
            <person name="Alloisio N."/>
            <person name="Bagnarol E."/>
            <person name="Bassi C.A."/>
            <person name="Berry A.M."/>
            <person name="Bickhart D.M."/>
            <person name="Choisne N."/>
            <person name="Couloux A."/>
            <person name="Cournoyer B."/>
            <person name="Cruveiller S."/>
            <person name="Daubin V."/>
            <person name="Demange N."/>
            <person name="Francino M.P."/>
            <person name="Goltsman E."/>
            <person name="Huang Y."/>
            <person name="Kopp O.R."/>
            <person name="Labarre L."/>
            <person name="Lapidus A."/>
            <person name="Lavire C."/>
            <person name="Marechal J."/>
            <person name="Martinez M."/>
            <person name="Mastronunzio J.E."/>
            <person name="Mullin B.C."/>
            <person name="Niemann J."/>
            <person name="Pujic P."/>
            <person name="Rawnsley T."/>
            <person name="Rouy Z."/>
            <person name="Schenowitz C."/>
            <person name="Sellstedt A."/>
            <person name="Tavares F."/>
            <person name="Tomkins J.P."/>
            <person name="Vallenet D."/>
            <person name="Valverde C."/>
            <person name="Wall L.G."/>
            <person name="Wang Y."/>
            <person name="Medigue C."/>
            <person name="Benson D.R."/>
        </authorList>
    </citation>
    <scope>NUCLEOTIDE SEQUENCE [LARGE SCALE GENOMIC DNA]</scope>
    <source>
        <strain evidence="3">DSM 45818 / CECT 9043 / CcI3</strain>
    </source>
</reference>
<evidence type="ECO:0000259" key="1">
    <source>
        <dbReference type="SMART" id="SM00382"/>
    </source>
</evidence>
<dbReference type="eggNOG" id="COG3695">
    <property type="taxonomic scope" value="Bacteria"/>
</dbReference>
<dbReference type="AlphaFoldDB" id="Q2J944"/>
<dbReference type="PANTHER" id="PTHR37291:SF1">
    <property type="entry name" value="TYPE IV METHYL-DIRECTED RESTRICTION ENZYME ECOKMCRB SUBUNIT"/>
    <property type="match status" value="1"/>
</dbReference>
<dbReference type="InterPro" id="IPR011704">
    <property type="entry name" value="ATPase_dyneun-rel_AAA"/>
</dbReference>
<dbReference type="eggNOG" id="COG1401">
    <property type="taxonomic scope" value="Bacteria"/>
</dbReference>
<dbReference type="SUPFAM" id="SSF52540">
    <property type="entry name" value="P-loop containing nucleoside triphosphate hydrolases"/>
    <property type="match status" value="1"/>
</dbReference>
<dbReference type="KEGG" id="fra:Francci3_2840"/>
<dbReference type="SMART" id="SM00382">
    <property type="entry name" value="AAA"/>
    <property type="match status" value="1"/>
</dbReference>
<protein>
    <submittedName>
        <fullName evidence="2">AAA_5 ATPase associated with various cellular activities</fullName>
    </submittedName>
</protein>
<sequence>MADQLEIIGGLLYRVMRILAEVGEASPDELWMRMRASDAGADPGWRRGSGDDPRSAVARKLVLRGAVYLARAGHLSESNRRWQATGIGRDALRASPDEAAWWRDVTEHNTYWREHRSSLGLVDDVLAVLPEQTWVSVTDLSTVADLTVDGLVRHLCGFRPEGWSRVLDPAGRPPREALFTEDEYRDWLDWFEVEVGDLTAGRAAGELRLPLDDLRMLVESIAPERIPRRAWLVRGADRRGRSLARDLWLADEVCSLPGDRLEVRPGVDREQVRRAVDREHASLTSARRGRLTSEYHAFLSRMRENDLVVVNDRDEYYVGEILGPPVFVASVGGVADLQRPVHWRNADEPVNYLDLPDRVAALLGNAEARIVDLSDFVADLDALVPAPAPVASIATTGAAPQSADADLAGQALAGQALGGDDLREVTDEFADGLFYSRDWLRRCVELLRDRPQLIFYGPPGTGKTYLARRLAWHLADDRRENVTLVQFHPSYMYEDFFQGFRPVQVKGGDGDAATTNRMSFELVDGPLRRLATAAELNPRQAFFLIIDEINRGDLARIFGELYFLLEYRGEAVTTQYASADTRDFQLPKNLFIIGTMNSADRSIAAFDQALRRRFTFVGLHPDVEPTASVLRRWLAAGDLPDEAARLLGELNRRIDDPDARIGPSYLMRDRVHQSADGLDRVWEHQILPLLAEHHVGETIDLAARYGLPALRQSLGLAAVVPAAVVPAAGVPANTIPGPAAG</sequence>
<dbReference type="InterPro" id="IPR003593">
    <property type="entry name" value="AAA+_ATPase"/>
</dbReference>
<dbReference type="GO" id="GO:0005524">
    <property type="term" value="F:ATP binding"/>
    <property type="evidence" value="ECO:0007669"/>
    <property type="project" value="InterPro"/>
</dbReference>